<keyword evidence="3" id="KW-0067">ATP-binding</keyword>
<dbReference type="SMART" id="SM00382">
    <property type="entry name" value="AAA"/>
    <property type="match status" value="1"/>
</dbReference>
<dbReference type="KEGG" id="pdh:B9T62_12235"/>
<feature type="domain" description="AAA+ ATPase" evidence="4">
    <location>
        <begin position="64"/>
        <end position="196"/>
    </location>
</feature>
<comment type="similarity">
    <text evidence="1">Belongs to the AAA ATPase family.</text>
</comment>
<dbReference type="InterPro" id="IPR003593">
    <property type="entry name" value="AAA+_ATPase"/>
</dbReference>
<dbReference type="EMBL" id="CP021780">
    <property type="protein sequence ID" value="ASA21479.1"/>
    <property type="molecule type" value="Genomic_DNA"/>
</dbReference>
<dbReference type="GO" id="GO:0016887">
    <property type="term" value="F:ATP hydrolysis activity"/>
    <property type="evidence" value="ECO:0007669"/>
    <property type="project" value="InterPro"/>
</dbReference>
<dbReference type="CDD" id="cd19481">
    <property type="entry name" value="RecA-like_protease"/>
    <property type="match status" value="1"/>
</dbReference>
<name>A0A2Z2KH35_9BACL</name>
<dbReference type="Gene3D" id="3.40.50.300">
    <property type="entry name" value="P-loop containing nucleotide triphosphate hydrolases"/>
    <property type="match status" value="1"/>
</dbReference>
<dbReference type="OrthoDB" id="9806903at2"/>
<dbReference type="SUPFAM" id="SSF52540">
    <property type="entry name" value="P-loop containing nucleoside triphosphate hydrolases"/>
    <property type="match status" value="1"/>
</dbReference>
<dbReference type="GO" id="GO:0005524">
    <property type="term" value="F:ATP binding"/>
    <property type="evidence" value="ECO:0007669"/>
    <property type="project" value="UniProtKB-KW"/>
</dbReference>
<dbReference type="Proteomes" id="UP000249890">
    <property type="component" value="Chromosome"/>
</dbReference>
<sequence>MSKPSSSQRLPRAKGIDMATFYSAKECSSKVKHMLLPQDNRQIVEEFITILGMRETFEQKGVPIPNKIVMYGPPGTGKTLTAYYMAKRLELPLVLVRLDAIIHSHLGETGSNLRKIFDYAKASPCVLFLDEFDAIARTRESGDEVKEMARAVNTLLQCLDEFGDSSVFMAATNLQDELDQAIWRRFDTKMTYRLPDCAERYNYIGMLIGDFEHQQGIAEEASSILDGCSFADIEQIVLKAKRKAIIGQAALDRNHLSSSMQEYNPSVPALMAQGE</sequence>
<evidence type="ECO:0000313" key="6">
    <source>
        <dbReference type="Proteomes" id="UP000249890"/>
    </source>
</evidence>
<dbReference type="AlphaFoldDB" id="A0A2Z2KH35"/>
<reference evidence="5 6" key="1">
    <citation type="submission" date="2017-06" db="EMBL/GenBank/DDBJ databases">
        <title>Complete genome sequence of Paenibacillus donghaensis KCTC 13049T isolated from East Sea sediment, South Korea.</title>
        <authorList>
            <person name="Jung B.K."/>
            <person name="Hong S.-J."/>
            <person name="Shin J.-H."/>
        </authorList>
    </citation>
    <scope>NUCLEOTIDE SEQUENCE [LARGE SCALE GENOMIC DNA]</scope>
    <source>
        <strain evidence="5 6">KCTC 13049</strain>
    </source>
</reference>
<keyword evidence="6" id="KW-1185">Reference proteome</keyword>
<protein>
    <submittedName>
        <fullName evidence="5">ATPase</fullName>
    </submittedName>
</protein>
<evidence type="ECO:0000256" key="3">
    <source>
        <dbReference type="ARBA" id="ARBA00022840"/>
    </source>
</evidence>
<organism evidence="5 6">
    <name type="scientific">Paenibacillus donghaensis</name>
    <dbReference type="NCBI Taxonomy" id="414771"/>
    <lineage>
        <taxon>Bacteria</taxon>
        <taxon>Bacillati</taxon>
        <taxon>Bacillota</taxon>
        <taxon>Bacilli</taxon>
        <taxon>Bacillales</taxon>
        <taxon>Paenibacillaceae</taxon>
        <taxon>Paenibacillus</taxon>
    </lineage>
</organism>
<gene>
    <name evidence="5" type="ORF">B9T62_12235</name>
</gene>
<dbReference type="InterPro" id="IPR050221">
    <property type="entry name" value="26S_Proteasome_ATPase"/>
</dbReference>
<accession>A0A2Z2KH35</accession>
<dbReference type="InterPro" id="IPR027417">
    <property type="entry name" value="P-loop_NTPase"/>
</dbReference>
<keyword evidence="2" id="KW-0547">Nucleotide-binding</keyword>
<proteinExistence type="inferred from homology"/>
<dbReference type="InterPro" id="IPR003959">
    <property type="entry name" value="ATPase_AAA_core"/>
</dbReference>
<evidence type="ECO:0000313" key="5">
    <source>
        <dbReference type="EMBL" id="ASA21479.1"/>
    </source>
</evidence>
<dbReference type="Pfam" id="PF00004">
    <property type="entry name" value="AAA"/>
    <property type="match status" value="1"/>
</dbReference>
<evidence type="ECO:0000256" key="1">
    <source>
        <dbReference type="ARBA" id="ARBA00006914"/>
    </source>
</evidence>
<evidence type="ECO:0000256" key="2">
    <source>
        <dbReference type="ARBA" id="ARBA00022741"/>
    </source>
</evidence>
<dbReference type="RefSeq" id="WP_087915487.1">
    <property type="nucleotide sequence ID" value="NZ_CP021780.1"/>
</dbReference>
<evidence type="ECO:0000259" key="4">
    <source>
        <dbReference type="SMART" id="SM00382"/>
    </source>
</evidence>
<dbReference type="PANTHER" id="PTHR23073">
    <property type="entry name" value="26S PROTEASOME REGULATORY SUBUNIT"/>
    <property type="match status" value="1"/>
</dbReference>